<evidence type="ECO:0000256" key="1">
    <source>
        <dbReference type="ARBA" id="ARBA00022553"/>
    </source>
</evidence>
<dbReference type="STRING" id="1561998.A0A1I7TUV9"/>
<sequence length="429" mass="48706">MSFKRNRGRKTNRKNRDLCQVEDPNDVIVIEPPIDLTDSSDNEVTVIEPNQCVSDCRPMSSQNPDSDDDEIVLIEPNSGPSNVHRPQNPVENPVEILSHPINVPSSETPDAGRETDDLAVGNNDMTSGQTMEDSNDKRLKYLVKNARCMLEVEKKNLVEIKWDQDLIYYKQKAFSHGVIANGLMSKVELLDEWAKGASIDLLNQATIIKNQMIETILATQKECLEMERLIPIYTVYKSAQDLYAKTRSTELDREWGELRKRDIPVVKEHYAQLKTSIAEQKEQMIKVEDQKVMLERHGHPAARRISQWVINMGKYLNRMSEYLMCGTRHMDDLKVKPLVDRSKSHRRIIEGACLCSTFDGQARLSAGEKVNIIDSSNLFKWTVQKADGRKLSVWSFYIRITKATGQSSAGSAGAMRTTARGPATRRSRI</sequence>
<dbReference type="Pfam" id="PF17902">
    <property type="entry name" value="SH3_10"/>
    <property type="match status" value="1"/>
</dbReference>
<dbReference type="Proteomes" id="UP000095282">
    <property type="component" value="Unplaced"/>
</dbReference>
<name>A0A1I7TUV9_9PELO</name>
<evidence type="ECO:0000259" key="5">
    <source>
        <dbReference type="Pfam" id="PF17902"/>
    </source>
</evidence>
<keyword evidence="3" id="KW-0175">Coiled coil</keyword>
<keyword evidence="2" id="KW-0677">Repeat</keyword>
<feature type="region of interest" description="Disordered" evidence="4">
    <location>
        <begin position="1"/>
        <end position="20"/>
    </location>
</feature>
<dbReference type="InterPro" id="IPR041615">
    <property type="entry name" value="Desmoplakin_SH3"/>
</dbReference>
<feature type="region of interest" description="Disordered" evidence="4">
    <location>
        <begin position="408"/>
        <end position="429"/>
    </location>
</feature>
<organism evidence="6 7">
    <name type="scientific">Caenorhabditis tropicalis</name>
    <dbReference type="NCBI Taxonomy" id="1561998"/>
    <lineage>
        <taxon>Eukaryota</taxon>
        <taxon>Metazoa</taxon>
        <taxon>Ecdysozoa</taxon>
        <taxon>Nematoda</taxon>
        <taxon>Chromadorea</taxon>
        <taxon>Rhabditida</taxon>
        <taxon>Rhabditina</taxon>
        <taxon>Rhabditomorpha</taxon>
        <taxon>Rhabditoidea</taxon>
        <taxon>Rhabditidae</taxon>
        <taxon>Peloderinae</taxon>
        <taxon>Caenorhabditis</taxon>
    </lineage>
</organism>
<reference evidence="7" key="1">
    <citation type="submission" date="2016-11" db="UniProtKB">
        <authorList>
            <consortium name="WormBaseParasite"/>
        </authorList>
    </citation>
    <scope>IDENTIFICATION</scope>
</reference>
<accession>A0A1I7TUV9</accession>
<protein>
    <submittedName>
        <fullName evidence="7">SH3_10 domain-containing protein</fullName>
    </submittedName>
</protein>
<evidence type="ECO:0000256" key="3">
    <source>
        <dbReference type="SAM" id="Coils"/>
    </source>
</evidence>
<feature type="compositionally biased region" description="Basic residues" evidence="4">
    <location>
        <begin position="1"/>
        <end position="13"/>
    </location>
</feature>
<evidence type="ECO:0000256" key="4">
    <source>
        <dbReference type="SAM" id="MobiDB-lite"/>
    </source>
</evidence>
<dbReference type="AlphaFoldDB" id="A0A1I7TUV9"/>
<feature type="coiled-coil region" evidence="3">
    <location>
        <begin position="270"/>
        <end position="297"/>
    </location>
</feature>
<proteinExistence type="predicted"/>
<evidence type="ECO:0000313" key="6">
    <source>
        <dbReference type="Proteomes" id="UP000095282"/>
    </source>
</evidence>
<keyword evidence="1" id="KW-0597">Phosphoprotein</keyword>
<feature type="domain" description="Desmoplakin SH3" evidence="5">
    <location>
        <begin position="337"/>
        <end position="395"/>
    </location>
</feature>
<evidence type="ECO:0000256" key="2">
    <source>
        <dbReference type="ARBA" id="ARBA00022737"/>
    </source>
</evidence>
<keyword evidence="6" id="KW-1185">Reference proteome</keyword>
<evidence type="ECO:0000313" key="7">
    <source>
        <dbReference type="WBParaSite" id="Csp11.Scaffold629.g12021.t2"/>
    </source>
</evidence>
<dbReference type="WBParaSite" id="Csp11.Scaffold629.g12021.t2">
    <property type="protein sequence ID" value="Csp11.Scaffold629.g12021.t2"/>
    <property type="gene ID" value="Csp11.Scaffold629.g12021"/>
</dbReference>